<proteinExistence type="predicted"/>
<dbReference type="AlphaFoldDB" id="A0AB32W7S1"/>
<evidence type="ECO:0000313" key="1">
    <source>
        <dbReference type="Proteomes" id="UP000694886"/>
    </source>
</evidence>
<gene>
    <name evidence="2" type="primary">LOC18601952</name>
</gene>
<dbReference type="PANTHER" id="PTHR38225">
    <property type="entry name" value="PROTEIN, PUTATIVE-RELATED"/>
    <property type="match status" value="1"/>
</dbReference>
<dbReference type="GeneID" id="18601952"/>
<protein>
    <submittedName>
        <fullName evidence="2">Uncharacterized protein LOC18601952 isoform X1</fullName>
    </submittedName>
</protein>
<dbReference type="Gramene" id="Tc04v2_t010170.1">
    <property type="protein sequence ID" value="Tc04v2_p010170.1"/>
    <property type="gene ID" value="Tc04v2_g010170"/>
</dbReference>
<reference evidence="1" key="1">
    <citation type="journal article" date="1997" name="Nucleic Acids Res.">
        <title>tRNAscan-SE: a program for improved detection of transfer RNA genes in genomic sequence.</title>
        <authorList>
            <person name="Lowe T.M."/>
            <person name="Eddy S.R."/>
        </authorList>
    </citation>
    <scope>NUCLEOTIDE SEQUENCE [LARGE SCALE GENOMIC DNA]</scope>
    <source>
        <strain evidence="1">r\B97-61/B2</strain>
    </source>
</reference>
<dbReference type="Proteomes" id="UP000694886">
    <property type="component" value="Chromosome 4"/>
</dbReference>
<organism evidence="1 2">
    <name type="scientific">Theobroma cacao</name>
    <name type="common">Cacao</name>
    <name type="synonym">Cocoa</name>
    <dbReference type="NCBI Taxonomy" id="3641"/>
    <lineage>
        <taxon>Eukaryota</taxon>
        <taxon>Viridiplantae</taxon>
        <taxon>Streptophyta</taxon>
        <taxon>Embryophyta</taxon>
        <taxon>Tracheophyta</taxon>
        <taxon>Spermatophyta</taxon>
        <taxon>Magnoliopsida</taxon>
        <taxon>eudicotyledons</taxon>
        <taxon>Gunneridae</taxon>
        <taxon>Pentapetalae</taxon>
        <taxon>rosids</taxon>
        <taxon>malvids</taxon>
        <taxon>Malvales</taxon>
        <taxon>Malvaceae</taxon>
        <taxon>Byttnerioideae</taxon>
        <taxon>Theobroma</taxon>
    </lineage>
</organism>
<dbReference type="KEGG" id="tcc:18601952"/>
<dbReference type="RefSeq" id="XP_017974750.1">
    <property type="nucleotide sequence ID" value="XM_018119261.1"/>
</dbReference>
<dbReference type="PANTHER" id="PTHR38225:SF4">
    <property type="entry name" value="PROTEIN, PUTATIVE-RELATED"/>
    <property type="match status" value="1"/>
</dbReference>
<evidence type="ECO:0000313" key="2">
    <source>
        <dbReference type="RefSeq" id="XP_017974750.1"/>
    </source>
</evidence>
<name>A0AB32W7S1_THECC</name>
<reference evidence="2" key="2">
    <citation type="submission" date="2025-08" db="UniProtKB">
        <authorList>
            <consortium name="RefSeq"/>
        </authorList>
    </citation>
    <scope>IDENTIFICATION</scope>
</reference>
<accession>A0AB32W7S1</accession>
<sequence>MKSIVGSKMASFLPSYAIIRPSFKHYTGPQALQVRAESRGDEGRLSNNVDANLGVLREGIDQVKIKEKLERCCRCKYGWNYTPGYKYKLKRGLEISEFFGLSLLSTIVISSLSSLNYMSYVNSLLSTIIIWLWSISRHLAILL</sequence>